<dbReference type="Proteomes" id="UP000008461">
    <property type="component" value="Chromosome"/>
</dbReference>
<feature type="transmembrane region" description="Helical" evidence="1">
    <location>
        <begin position="91"/>
        <end position="113"/>
    </location>
</feature>
<evidence type="ECO:0008006" key="4">
    <source>
        <dbReference type="Google" id="ProtNLM"/>
    </source>
</evidence>
<dbReference type="RefSeq" id="WP_013763396.1">
    <property type="nucleotide sequence ID" value="NC_015510.1"/>
</dbReference>
<dbReference type="STRING" id="760192.Halhy_0937"/>
<keyword evidence="1" id="KW-0472">Membrane</keyword>
<feature type="transmembrane region" description="Helical" evidence="1">
    <location>
        <begin position="49"/>
        <end position="70"/>
    </location>
</feature>
<dbReference type="AlphaFoldDB" id="F4L6F6"/>
<evidence type="ECO:0000256" key="1">
    <source>
        <dbReference type="SAM" id="Phobius"/>
    </source>
</evidence>
<keyword evidence="1" id="KW-0812">Transmembrane</keyword>
<protein>
    <recommendedName>
        <fullName evidence="4">DUF4199 domain-containing protein</fullName>
    </recommendedName>
</protein>
<name>F4L6F6_HALH1</name>
<accession>F4L6F6</accession>
<dbReference type="KEGG" id="hhy:Halhy_0937"/>
<feature type="transmembrane region" description="Helical" evidence="1">
    <location>
        <begin position="20"/>
        <end position="43"/>
    </location>
</feature>
<feature type="transmembrane region" description="Helical" evidence="1">
    <location>
        <begin position="160"/>
        <end position="182"/>
    </location>
</feature>
<keyword evidence="3" id="KW-1185">Reference proteome</keyword>
<keyword evidence="1" id="KW-1133">Transmembrane helix</keyword>
<proteinExistence type="predicted"/>
<dbReference type="OrthoDB" id="6384283at2"/>
<reference key="2">
    <citation type="submission" date="2011-04" db="EMBL/GenBank/DDBJ databases">
        <title>Complete sequence of chromosome of Haliscomenobacter hydrossis DSM 1100.</title>
        <authorList>
            <consortium name="US DOE Joint Genome Institute (JGI-PGF)"/>
            <person name="Lucas S."/>
            <person name="Han J."/>
            <person name="Lapidus A."/>
            <person name="Bruce D."/>
            <person name="Goodwin L."/>
            <person name="Pitluck S."/>
            <person name="Peters L."/>
            <person name="Kyrpides N."/>
            <person name="Mavromatis K."/>
            <person name="Ivanova N."/>
            <person name="Ovchinnikova G."/>
            <person name="Pagani I."/>
            <person name="Daligault H."/>
            <person name="Detter J.C."/>
            <person name="Han C."/>
            <person name="Land M."/>
            <person name="Hauser L."/>
            <person name="Markowitz V."/>
            <person name="Cheng J.-F."/>
            <person name="Hugenholtz P."/>
            <person name="Woyke T."/>
            <person name="Wu D."/>
            <person name="Verbarg S."/>
            <person name="Frueling A."/>
            <person name="Brambilla E."/>
            <person name="Klenk H.-P."/>
            <person name="Eisen J.A."/>
        </authorList>
    </citation>
    <scope>NUCLEOTIDE SEQUENCE</scope>
    <source>
        <strain>DSM 1100</strain>
    </source>
</reference>
<gene>
    <name evidence="2" type="ordered locus">Halhy_0937</name>
</gene>
<dbReference type="InterPro" id="IPR025250">
    <property type="entry name" value="DUF4199"/>
</dbReference>
<organism evidence="2 3">
    <name type="scientific">Haliscomenobacter hydrossis (strain ATCC 27775 / DSM 1100 / LMG 10767 / O)</name>
    <dbReference type="NCBI Taxonomy" id="760192"/>
    <lineage>
        <taxon>Bacteria</taxon>
        <taxon>Pseudomonadati</taxon>
        <taxon>Bacteroidota</taxon>
        <taxon>Saprospiria</taxon>
        <taxon>Saprospirales</taxon>
        <taxon>Haliscomenobacteraceae</taxon>
        <taxon>Haliscomenobacter</taxon>
    </lineage>
</organism>
<dbReference type="HOGENOM" id="CLU_1432720_0_0_10"/>
<dbReference type="EMBL" id="CP002691">
    <property type="protein sequence ID" value="AEE48838.1"/>
    <property type="molecule type" value="Genomic_DNA"/>
</dbReference>
<reference evidence="2 3" key="1">
    <citation type="journal article" date="2011" name="Stand. Genomic Sci.">
        <title>Complete genome sequence of Haliscomenobacter hydrossis type strain (O).</title>
        <authorList>
            <consortium name="US DOE Joint Genome Institute (JGI-PGF)"/>
            <person name="Daligault H."/>
            <person name="Lapidus A."/>
            <person name="Zeytun A."/>
            <person name="Nolan M."/>
            <person name="Lucas S."/>
            <person name="Del Rio T.G."/>
            <person name="Tice H."/>
            <person name="Cheng J.F."/>
            <person name="Tapia R."/>
            <person name="Han C."/>
            <person name="Goodwin L."/>
            <person name="Pitluck S."/>
            <person name="Liolios K."/>
            <person name="Pagani I."/>
            <person name="Ivanova N."/>
            <person name="Huntemann M."/>
            <person name="Mavromatis K."/>
            <person name="Mikhailova N."/>
            <person name="Pati A."/>
            <person name="Chen A."/>
            <person name="Palaniappan K."/>
            <person name="Land M."/>
            <person name="Hauser L."/>
            <person name="Brambilla E.M."/>
            <person name="Rohde M."/>
            <person name="Verbarg S."/>
            <person name="Goker M."/>
            <person name="Bristow J."/>
            <person name="Eisen J.A."/>
            <person name="Markowitz V."/>
            <person name="Hugenholtz P."/>
            <person name="Kyrpides N.C."/>
            <person name="Klenk H.P."/>
            <person name="Woyke T."/>
        </authorList>
    </citation>
    <scope>NUCLEOTIDE SEQUENCE [LARGE SCALE GENOMIC DNA]</scope>
    <source>
        <strain evidence="3">ATCC 27775 / DSM 1100 / LMG 10767 / O</strain>
    </source>
</reference>
<evidence type="ECO:0000313" key="2">
    <source>
        <dbReference type="EMBL" id="AEE48838.1"/>
    </source>
</evidence>
<evidence type="ECO:0000313" key="3">
    <source>
        <dbReference type="Proteomes" id="UP000008461"/>
    </source>
</evidence>
<dbReference type="Pfam" id="PF13858">
    <property type="entry name" value="DUF4199"/>
    <property type="match status" value="1"/>
</dbReference>
<sequence>METLDSTVTKGNPNASYWPYVTRFGVITGVIGAVLTLMMYIGGNGLSPMVWSFSLMGIGLLSLIINGVLATRGVRAYRETDLGGLIPFGKAFVVAFLILLVGSLISGLFNLLYVTVIDPDFANNMASRMSDWFTEIGMDEAQIELQTEKMKEGFSLSRQLMNLAIFGPIGAAIIGLIAGAVAKRNPPMD</sequence>